<dbReference type="Pfam" id="PF14602">
    <property type="entry name" value="Hexapep_2"/>
    <property type="match status" value="1"/>
</dbReference>
<keyword evidence="4 7" id="KW-0012">Acyltransferase</keyword>
<name>A0A517VAT8_9PLAN</name>
<proteinExistence type="inferred from homology"/>
<dbReference type="Gene3D" id="3.40.50.20">
    <property type="match status" value="1"/>
</dbReference>
<evidence type="ECO:0000313" key="7">
    <source>
        <dbReference type="EMBL" id="QDT90108.1"/>
    </source>
</evidence>
<keyword evidence="2 7" id="KW-0808">Transferase</keyword>
<gene>
    <name evidence="7" type="primary">epsM</name>
    <name evidence="7" type="ORF">Pan161_17530</name>
</gene>
<dbReference type="CDD" id="cd03360">
    <property type="entry name" value="LbH_AT_putative"/>
    <property type="match status" value="1"/>
</dbReference>
<dbReference type="KEGG" id="gax:Pan161_17530"/>
<evidence type="ECO:0000313" key="8">
    <source>
        <dbReference type="Proteomes" id="UP000316855"/>
    </source>
</evidence>
<organism evidence="7 8">
    <name type="scientific">Gimesia algae</name>
    <dbReference type="NCBI Taxonomy" id="2527971"/>
    <lineage>
        <taxon>Bacteria</taxon>
        <taxon>Pseudomonadati</taxon>
        <taxon>Planctomycetota</taxon>
        <taxon>Planctomycetia</taxon>
        <taxon>Planctomycetales</taxon>
        <taxon>Planctomycetaceae</taxon>
        <taxon>Gimesia</taxon>
    </lineage>
</organism>
<keyword evidence="3" id="KW-0677">Repeat</keyword>
<sequence>MNHSRESIILLGGGGHAKVLIDLILQGESFQVIGILDPDLVIGHHIKGIKVLGSDAGLVGIQEQGVKHAAVAIGSVHSNQLREKLFNQCRDLGFQQPALIHPRAFLASDVTLCEGVQVMAGAIVQTDTIIGEGVVVNTGSRIDHDCKISKHSFLAPGVILCGGVSVGENAFLGAGSVVIQGVKIGKNAVIAAGAVVTRDVRDGALVKGVPAK</sequence>
<feature type="active site" description="Proton acceptor" evidence="5">
    <location>
        <position position="144"/>
    </location>
</feature>
<dbReference type="Pfam" id="PF17836">
    <property type="entry name" value="PglD_N"/>
    <property type="match status" value="1"/>
</dbReference>
<dbReference type="EC" id="2.3.1.-" evidence="7"/>
<dbReference type="InterPro" id="IPR020019">
    <property type="entry name" value="AcTrfase_PglD-like"/>
</dbReference>
<dbReference type="PANTHER" id="PTHR43300">
    <property type="entry name" value="ACETYLTRANSFERASE"/>
    <property type="match status" value="1"/>
</dbReference>
<dbReference type="NCBIfam" id="TIGR03570">
    <property type="entry name" value="NeuD_NnaD"/>
    <property type="match status" value="1"/>
</dbReference>
<evidence type="ECO:0000256" key="1">
    <source>
        <dbReference type="ARBA" id="ARBA00007274"/>
    </source>
</evidence>
<evidence type="ECO:0000259" key="6">
    <source>
        <dbReference type="Pfam" id="PF17836"/>
    </source>
</evidence>
<dbReference type="PROSITE" id="PS00101">
    <property type="entry name" value="HEXAPEP_TRANSFERASES"/>
    <property type="match status" value="1"/>
</dbReference>
<evidence type="ECO:0000256" key="5">
    <source>
        <dbReference type="PIRSR" id="PIRSR620019-1"/>
    </source>
</evidence>
<dbReference type="InterPro" id="IPR001451">
    <property type="entry name" value="Hexapep"/>
</dbReference>
<dbReference type="GO" id="GO:0016746">
    <property type="term" value="F:acyltransferase activity"/>
    <property type="evidence" value="ECO:0007669"/>
    <property type="project" value="UniProtKB-KW"/>
</dbReference>
<dbReference type="InterPro" id="IPR011004">
    <property type="entry name" value="Trimer_LpxA-like_sf"/>
</dbReference>
<dbReference type="InterPro" id="IPR018357">
    <property type="entry name" value="Hexapep_transf_CS"/>
</dbReference>
<dbReference type="SUPFAM" id="SSF51161">
    <property type="entry name" value="Trimeric LpxA-like enzymes"/>
    <property type="match status" value="1"/>
</dbReference>
<dbReference type="RefSeq" id="WP_145225835.1">
    <property type="nucleotide sequence ID" value="NZ_CP036343.1"/>
</dbReference>
<feature type="domain" description="PglD N-terminal" evidence="6">
    <location>
        <begin position="8"/>
        <end position="88"/>
    </location>
</feature>
<feature type="site" description="Increases basicity of active site His" evidence="5">
    <location>
        <position position="145"/>
    </location>
</feature>
<keyword evidence="8" id="KW-1185">Reference proteome</keyword>
<evidence type="ECO:0000256" key="3">
    <source>
        <dbReference type="ARBA" id="ARBA00022737"/>
    </source>
</evidence>
<dbReference type="OrthoDB" id="9794407at2"/>
<dbReference type="InterPro" id="IPR050179">
    <property type="entry name" value="Trans_hexapeptide_repeat"/>
</dbReference>
<evidence type="ECO:0000256" key="2">
    <source>
        <dbReference type="ARBA" id="ARBA00022679"/>
    </source>
</evidence>
<protein>
    <submittedName>
        <fullName evidence="7">Acetyltransferase EpsM</fullName>
        <ecNumber evidence="7">2.3.1.-</ecNumber>
    </submittedName>
</protein>
<dbReference type="AlphaFoldDB" id="A0A517VAT8"/>
<dbReference type="EMBL" id="CP036343">
    <property type="protein sequence ID" value="QDT90108.1"/>
    <property type="molecule type" value="Genomic_DNA"/>
</dbReference>
<dbReference type="Gene3D" id="2.160.10.10">
    <property type="entry name" value="Hexapeptide repeat proteins"/>
    <property type="match status" value="1"/>
</dbReference>
<comment type="similarity">
    <text evidence="1">Belongs to the transferase hexapeptide repeat family.</text>
</comment>
<accession>A0A517VAT8</accession>
<dbReference type="InterPro" id="IPR041561">
    <property type="entry name" value="PglD_N"/>
</dbReference>
<reference evidence="7 8" key="1">
    <citation type="submission" date="2019-02" db="EMBL/GenBank/DDBJ databases">
        <title>Deep-cultivation of Planctomycetes and their phenomic and genomic characterization uncovers novel biology.</title>
        <authorList>
            <person name="Wiegand S."/>
            <person name="Jogler M."/>
            <person name="Boedeker C."/>
            <person name="Pinto D."/>
            <person name="Vollmers J."/>
            <person name="Rivas-Marin E."/>
            <person name="Kohn T."/>
            <person name="Peeters S.H."/>
            <person name="Heuer A."/>
            <person name="Rast P."/>
            <person name="Oberbeckmann S."/>
            <person name="Bunk B."/>
            <person name="Jeske O."/>
            <person name="Meyerdierks A."/>
            <person name="Storesund J.E."/>
            <person name="Kallscheuer N."/>
            <person name="Luecker S."/>
            <person name="Lage O.M."/>
            <person name="Pohl T."/>
            <person name="Merkel B.J."/>
            <person name="Hornburger P."/>
            <person name="Mueller R.-W."/>
            <person name="Bruemmer F."/>
            <person name="Labrenz M."/>
            <person name="Spormann A.M."/>
            <person name="Op den Camp H."/>
            <person name="Overmann J."/>
            <person name="Amann R."/>
            <person name="Jetten M.S.M."/>
            <person name="Mascher T."/>
            <person name="Medema M.H."/>
            <person name="Devos D.P."/>
            <person name="Kaster A.-K."/>
            <person name="Ovreas L."/>
            <person name="Rohde M."/>
            <person name="Galperin M.Y."/>
            <person name="Jogler C."/>
        </authorList>
    </citation>
    <scope>NUCLEOTIDE SEQUENCE [LARGE SCALE GENOMIC DNA]</scope>
    <source>
        <strain evidence="7 8">Pan161</strain>
    </source>
</reference>
<dbReference type="PANTHER" id="PTHR43300:SF7">
    <property type="entry name" value="UDP-N-ACETYLBACILLOSAMINE N-ACETYLTRANSFERASE"/>
    <property type="match status" value="1"/>
</dbReference>
<evidence type="ECO:0000256" key="4">
    <source>
        <dbReference type="ARBA" id="ARBA00023315"/>
    </source>
</evidence>
<dbReference type="Proteomes" id="UP000316855">
    <property type="component" value="Chromosome"/>
</dbReference>